<evidence type="ECO:0000313" key="1">
    <source>
        <dbReference type="EMBL" id="MDU0345257.1"/>
    </source>
</evidence>
<accession>A0ABU3SKC2</accession>
<protein>
    <recommendedName>
        <fullName evidence="3">DUF4276 family protein</fullName>
    </recommendedName>
</protein>
<keyword evidence="2" id="KW-1185">Reference proteome</keyword>
<dbReference type="Proteomes" id="UP001261125">
    <property type="component" value="Unassembled WGS sequence"/>
</dbReference>
<dbReference type="EMBL" id="JAWDIT010000002">
    <property type="protein sequence ID" value="MDU0345257.1"/>
    <property type="molecule type" value="Genomic_DNA"/>
</dbReference>
<sequence>MINIAVEGESDREAAKAVVRAAGQVVGKIRVAGGKTRLDPLIPKYNAASSREPWVVFRDSDSACPVALRSKLLAEEIDWRSTFSLRIAHSMTEAWLLADREMFASYFAVPIAKIPTDPELVPHAKRTLLSLVATSSKSRDVRRDMVVGSDETGPLFVSRINEFAATMWRPAVAGESSESLSRAIARIAALESSI</sequence>
<proteinExistence type="predicted"/>
<name>A0ABU3SKC2_9MICO</name>
<comment type="caution">
    <text evidence="1">The sequence shown here is derived from an EMBL/GenBank/DDBJ whole genome shotgun (WGS) entry which is preliminary data.</text>
</comment>
<organism evidence="1 2">
    <name type="scientific">Microbacterium phycohabitans</name>
    <dbReference type="NCBI Taxonomy" id="3075993"/>
    <lineage>
        <taxon>Bacteria</taxon>
        <taxon>Bacillati</taxon>
        <taxon>Actinomycetota</taxon>
        <taxon>Actinomycetes</taxon>
        <taxon>Micrococcales</taxon>
        <taxon>Microbacteriaceae</taxon>
        <taxon>Microbacterium</taxon>
    </lineage>
</organism>
<gene>
    <name evidence="1" type="ORF">RWH44_06025</name>
</gene>
<dbReference type="RefSeq" id="WP_316003864.1">
    <property type="nucleotide sequence ID" value="NZ_JAWDIT010000002.1"/>
</dbReference>
<evidence type="ECO:0000313" key="2">
    <source>
        <dbReference type="Proteomes" id="UP001261125"/>
    </source>
</evidence>
<evidence type="ECO:0008006" key="3">
    <source>
        <dbReference type="Google" id="ProtNLM"/>
    </source>
</evidence>
<reference evidence="1 2" key="1">
    <citation type="submission" date="2023-09" db="EMBL/GenBank/DDBJ databases">
        <title>Microbacterium fusihabitans sp. nov., Microbacterium phycihabitans sp. nov., and Microbacterium cervinum sp. nov., isolated from dried seaweeds of beach.</title>
        <authorList>
            <person name="Lee S.D."/>
        </authorList>
    </citation>
    <scope>NUCLEOTIDE SEQUENCE [LARGE SCALE GENOMIC DNA]</scope>
    <source>
        <strain evidence="1 2">KSW2-29</strain>
    </source>
</reference>